<dbReference type="SUPFAM" id="SSF55112">
    <property type="entry name" value="Formylmethanofuran:tetrahydromethanopterin formyltransferase"/>
    <property type="match status" value="2"/>
</dbReference>
<evidence type="ECO:0000313" key="10">
    <source>
        <dbReference type="EMBL" id="CAI8807470.1"/>
    </source>
</evidence>
<dbReference type="InterPro" id="IPR023447">
    <property type="entry name" value="ForMFR_H4MPT_ForTrfase_fd-like"/>
</dbReference>
<dbReference type="GO" id="GO:0006730">
    <property type="term" value="P:one-carbon metabolic process"/>
    <property type="evidence" value="ECO:0007669"/>
    <property type="project" value="UniProtKB-UniRule"/>
</dbReference>
<dbReference type="NCBIfam" id="NF002554">
    <property type="entry name" value="PRK02114.1"/>
    <property type="match status" value="1"/>
</dbReference>
<comment type="subcellular location">
    <subcellularLocation>
        <location evidence="7">Cytoplasm</location>
    </subcellularLocation>
</comment>
<keyword evidence="3 7" id="KW-0554">One-carbon metabolism</keyword>
<keyword evidence="4 7" id="KW-0808">Transferase</keyword>
<comment type="similarity">
    <text evidence="1 7">Belongs to the FTR family.</text>
</comment>
<gene>
    <name evidence="10" type="primary">fhcD</name>
    <name evidence="7" type="synonym">ffsA</name>
    <name evidence="10" type="ORF">MCNOR_1688</name>
</gene>
<evidence type="ECO:0000256" key="5">
    <source>
        <dbReference type="ARBA" id="ARBA00023315"/>
    </source>
</evidence>
<feature type="domain" description="Formylmethanofuran: tetrahydromethanopterin formyltransferase Ftr N-terminal" evidence="8">
    <location>
        <begin position="1"/>
        <end position="143"/>
    </location>
</feature>
<dbReference type="HAMAP" id="MF_00579">
    <property type="entry name" value="FTR"/>
    <property type="match status" value="1"/>
</dbReference>
<dbReference type="GeneID" id="88225032"/>
<dbReference type="PIRSF" id="PIRSF006414">
    <property type="entry name" value="Ftr_formyl_trnsf"/>
    <property type="match status" value="1"/>
</dbReference>
<evidence type="ECO:0000313" key="11">
    <source>
        <dbReference type="Proteomes" id="UP001158598"/>
    </source>
</evidence>
<comment type="subunit">
    <text evidence="7">Homotetramer.</text>
</comment>
<dbReference type="OMA" id="VIMCPAE"/>
<evidence type="ECO:0000256" key="4">
    <source>
        <dbReference type="ARBA" id="ARBA00022679"/>
    </source>
</evidence>
<dbReference type="EC" id="2.3.1.101" evidence="7"/>
<evidence type="ECO:0000259" key="9">
    <source>
        <dbReference type="Pfam" id="PF02741"/>
    </source>
</evidence>
<comment type="pathway">
    <text evidence="7">One-carbon metabolism; formaldehyde degradation; formate from formaldehyde (H(4)MPT route): step 4/5.</text>
</comment>
<evidence type="ECO:0000256" key="2">
    <source>
        <dbReference type="ARBA" id="ARBA00022490"/>
    </source>
</evidence>
<dbReference type="AlphaFoldDB" id="A0AA35Y0P1"/>
<dbReference type="GO" id="GO:0005737">
    <property type="term" value="C:cytoplasm"/>
    <property type="evidence" value="ECO:0007669"/>
    <property type="project" value="UniProtKB-SubCell"/>
</dbReference>
<dbReference type="EMBL" id="OX458332">
    <property type="protein sequence ID" value="CAI8807470.1"/>
    <property type="molecule type" value="Genomic_DNA"/>
</dbReference>
<comment type="catalytic activity">
    <reaction evidence="6 7">
        <text>N-formylmethanofuran + 5,6,7,8-tetrahydromethanopterin + H(+) = N(5)-formyl-5,6,7,8-tetrahydromethanopterin + methanofuran</text>
        <dbReference type="Rhea" id="RHEA:18061"/>
        <dbReference type="ChEBI" id="CHEBI:15378"/>
        <dbReference type="ChEBI" id="CHEBI:57727"/>
        <dbReference type="ChEBI" id="CHEBI:58018"/>
        <dbReference type="ChEBI" id="CHEBI:58103"/>
        <dbReference type="ChEBI" id="CHEBI:58151"/>
        <dbReference type="EC" id="2.3.1.101"/>
    </reaction>
</comment>
<comment type="function">
    <text evidence="7">Catalyzes the transfer of a formyl group from 5-formyl tetrahydromethanopterin (5-formyl-H(4)MPT) to methanofuran (MFR) to produce formylmethanofuran (formyl-MFR) and tetrahydromethanopterin (H(4)MPT).</text>
</comment>
<dbReference type="Proteomes" id="UP001158598">
    <property type="component" value="Chromosome"/>
</dbReference>
<dbReference type="Pfam" id="PF01913">
    <property type="entry name" value="FTR"/>
    <property type="match status" value="1"/>
</dbReference>
<dbReference type="FunFam" id="3.30.70.520:FF:000001">
    <property type="entry name" value="Formylmethanofuran--tetrahydromethanopterin formyltransferase"/>
    <property type="match status" value="1"/>
</dbReference>
<keyword evidence="5 7" id="KW-0012">Acyltransferase</keyword>
<evidence type="ECO:0000259" key="8">
    <source>
        <dbReference type="Pfam" id="PF01913"/>
    </source>
</evidence>
<organism evidence="10 11">
    <name type="scientific">Methylococcus capsulatus</name>
    <dbReference type="NCBI Taxonomy" id="414"/>
    <lineage>
        <taxon>Bacteria</taxon>
        <taxon>Pseudomonadati</taxon>
        <taxon>Pseudomonadota</taxon>
        <taxon>Gammaproteobacteria</taxon>
        <taxon>Methylococcales</taxon>
        <taxon>Methylococcaceae</taxon>
        <taxon>Methylococcus</taxon>
    </lineage>
</organism>
<keyword evidence="2 7" id="KW-0963">Cytoplasm</keyword>
<feature type="domain" description="Formylmethanofuran: tetrahydromethanopterin formyltransferase Ftr C-terminal" evidence="9">
    <location>
        <begin position="146"/>
        <end position="296"/>
    </location>
</feature>
<evidence type="ECO:0000256" key="3">
    <source>
        <dbReference type="ARBA" id="ARBA00022563"/>
    </source>
</evidence>
<protein>
    <recommendedName>
        <fullName evidence="7">Formylmethanofuran--tetrahydromethanopterin formyltransferase</fullName>
        <shortName evidence="7">Ftr</shortName>
        <ecNumber evidence="7">2.3.1.101</ecNumber>
    </recommendedName>
    <alternativeName>
        <fullName evidence="7">H4MPT formyltransferase</fullName>
    </alternativeName>
</protein>
<dbReference type="GO" id="GO:0030270">
    <property type="term" value="F:formylmethanofuran-tetrahydromethanopterin N-formyltransferase activity"/>
    <property type="evidence" value="ECO:0007669"/>
    <property type="project" value="UniProtKB-UniRule"/>
</dbReference>
<dbReference type="RefSeq" id="WP_010962053.1">
    <property type="nucleotide sequence ID" value="NZ_CP079096.1"/>
</dbReference>
<dbReference type="InterPro" id="IPR002770">
    <property type="entry name" value="ForMFR_H4MPT_ForTrfase_C"/>
</dbReference>
<dbReference type="GO" id="GO:0046294">
    <property type="term" value="P:formaldehyde catabolic process"/>
    <property type="evidence" value="ECO:0007669"/>
    <property type="project" value="UniProtKB-UniRule"/>
</dbReference>
<dbReference type="SMR" id="A0AA35Y0P1"/>
<dbReference type="NCBIfam" id="TIGR03119">
    <property type="entry name" value="one_C_fhcD"/>
    <property type="match status" value="1"/>
</dbReference>
<evidence type="ECO:0000256" key="1">
    <source>
        <dbReference type="ARBA" id="ARBA00006770"/>
    </source>
</evidence>
<reference evidence="10" key="1">
    <citation type="submission" date="2023-03" db="EMBL/GenBank/DDBJ databases">
        <authorList>
            <person name="Pearce D."/>
        </authorList>
    </citation>
    <scope>NUCLEOTIDE SEQUENCE</scope>
    <source>
        <strain evidence="10">Mc</strain>
    </source>
</reference>
<dbReference type="InterPro" id="IPR022667">
    <property type="entry name" value="ForMFR_H4MPT_ForTrfase_N"/>
</dbReference>
<proteinExistence type="inferred from homology"/>
<evidence type="ECO:0000256" key="7">
    <source>
        <dbReference type="HAMAP-Rule" id="MF_00579"/>
    </source>
</evidence>
<evidence type="ECO:0000256" key="6">
    <source>
        <dbReference type="ARBA" id="ARBA00052850"/>
    </source>
</evidence>
<name>A0AA35Y0P1_METCP</name>
<accession>A0AA35Y0P1</accession>
<sequence>MIINGVHIDETFAEAFPMRATRVIVTAQNLKWAHHAAQAMTGFATSVIACGCEAGIERELDPAETPDGRPGVSALLFAMGGKGLAKQLETRAGQCVLTSPTSALFAGIVEGEQIPLGKNLRYFGDGFQISKRIGGKRYWRIPVMDGEFLCQETTGMIKAVGGGNFLILAESQPQALAACEAAIEAMRRIPNVIMPFPGGVVRSGSKVGSKYKTLPASTNDAFCPTLKGQTRTELSPEIESVMEIVIDGLSDADIAKAMRAGIEAACGLGAANGIRRISAGNYGGKLGPFLFHLREIMA</sequence>
<dbReference type="Pfam" id="PF02741">
    <property type="entry name" value="FTR_C"/>
    <property type="match status" value="1"/>
</dbReference>
<dbReference type="InterPro" id="IPR014053">
    <property type="entry name" value="ForMFR_H4MPT_ForTrfase"/>
</dbReference>
<dbReference type="Gene3D" id="3.30.70.520">
    <property type="match status" value="2"/>
</dbReference>